<organism evidence="2 3">
    <name type="scientific">Persicobacter diffluens</name>
    <dbReference type="NCBI Taxonomy" id="981"/>
    <lineage>
        <taxon>Bacteria</taxon>
        <taxon>Pseudomonadati</taxon>
        <taxon>Bacteroidota</taxon>
        <taxon>Cytophagia</taxon>
        <taxon>Cytophagales</taxon>
        <taxon>Persicobacteraceae</taxon>
        <taxon>Persicobacter</taxon>
    </lineage>
</organism>
<dbReference type="EMBL" id="BQKE01000001">
    <property type="protein sequence ID" value="GJM60163.1"/>
    <property type="molecule type" value="Genomic_DNA"/>
</dbReference>
<feature type="signal peptide" evidence="1">
    <location>
        <begin position="1"/>
        <end position="21"/>
    </location>
</feature>
<protein>
    <submittedName>
        <fullName evidence="2">Uncharacterized protein</fullName>
    </submittedName>
</protein>
<dbReference type="RefSeq" id="WP_338236015.1">
    <property type="nucleotide sequence ID" value="NZ_BQKE01000001.1"/>
</dbReference>
<dbReference type="AlphaFoldDB" id="A0AAN5AKS1"/>
<evidence type="ECO:0000256" key="1">
    <source>
        <dbReference type="SAM" id="SignalP"/>
    </source>
</evidence>
<name>A0AAN5AKS1_9BACT</name>
<comment type="caution">
    <text evidence="2">The sequence shown here is derived from an EMBL/GenBank/DDBJ whole genome shotgun (WGS) entry which is preliminary data.</text>
</comment>
<keyword evidence="3" id="KW-1185">Reference proteome</keyword>
<keyword evidence="1" id="KW-0732">Signal</keyword>
<gene>
    <name evidence="2" type="ORF">PEDI_07150</name>
</gene>
<feature type="chain" id="PRO_5042877157" evidence="1">
    <location>
        <begin position="22"/>
        <end position="183"/>
    </location>
</feature>
<proteinExistence type="predicted"/>
<sequence length="183" mass="21690">MAIWRFILLNLLFITGISAHAQDYLNLPANYQFKSIEDYQRYRKHAYEAMKWMIRQPVQQKNAEWDLAAAFITQYLEGSPEVNIHLKAVYLKDIISDKNPKISQKLLIPYMSAMAMTQMDFPHASSVMIQNNGHQILLRLYENLRKENKNKYLEKLRKKNRQGDLYQWITTMESQEENTKTKG</sequence>
<reference evidence="2 3" key="1">
    <citation type="submission" date="2021-12" db="EMBL/GenBank/DDBJ databases">
        <title>Genome sequencing of bacteria with rrn-lacking chromosome and rrn-plasmid.</title>
        <authorList>
            <person name="Anda M."/>
            <person name="Iwasaki W."/>
        </authorList>
    </citation>
    <scope>NUCLEOTIDE SEQUENCE [LARGE SCALE GENOMIC DNA]</scope>
    <source>
        <strain evidence="2 3">NBRC 15940</strain>
    </source>
</reference>
<accession>A0AAN5AKS1</accession>
<evidence type="ECO:0000313" key="2">
    <source>
        <dbReference type="EMBL" id="GJM60163.1"/>
    </source>
</evidence>
<dbReference type="Proteomes" id="UP001310022">
    <property type="component" value="Unassembled WGS sequence"/>
</dbReference>
<evidence type="ECO:0000313" key="3">
    <source>
        <dbReference type="Proteomes" id="UP001310022"/>
    </source>
</evidence>